<proteinExistence type="predicted"/>
<evidence type="ECO:0000313" key="1">
    <source>
        <dbReference type="EMBL" id="CCG09318.1"/>
    </source>
</evidence>
<dbReference type="AlphaFoldDB" id="H6SNI7"/>
<dbReference type="KEGG" id="rpm:RSPPHO_02692"/>
<gene>
    <name evidence="1" type="ORF">RSPPHO_02692</name>
</gene>
<dbReference type="EMBL" id="HE663493">
    <property type="protein sequence ID" value="CCG09318.1"/>
    <property type="molecule type" value="Genomic_DNA"/>
</dbReference>
<sequence length="48" mass="5091">MRGPRVTEPPPPRVSRLLRADVLQESLHLSAQAVALAAQLAGGFQDVA</sequence>
<accession>H6SNI7</accession>
<keyword evidence="2" id="KW-1185">Reference proteome</keyword>
<name>H6SNI7_PARPM</name>
<protein>
    <submittedName>
        <fullName evidence="1">Uncharacterized protein</fullName>
    </submittedName>
</protein>
<organism evidence="1 2">
    <name type="scientific">Pararhodospirillum photometricum DSM 122</name>
    <dbReference type="NCBI Taxonomy" id="1150469"/>
    <lineage>
        <taxon>Bacteria</taxon>
        <taxon>Pseudomonadati</taxon>
        <taxon>Pseudomonadota</taxon>
        <taxon>Alphaproteobacteria</taxon>
        <taxon>Rhodospirillales</taxon>
        <taxon>Rhodospirillaceae</taxon>
        <taxon>Pararhodospirillum</taxon>
    </lineage>
</organism>
<dbReference type="HOGENOM" id="CLU_3157212_0_0_5"/>
<dbReference type="Proteomes" id="UP000033220">
    <property type="component" value="Chromosome DSM 122"/>
</dbReference>
<reference evidence="1 2" key="1">
    <citation type="submission" date="2012-02" db="EMBL/GenBank/DDBJ databases">
        <title>Shotgun genome sequence of Phaeospirillum photometricum DSM 122.</title>
        <authorList>
            <person name="Duquesne K."/>
            <person name="Sturgis J."/>
        </authorList>
    </citation>
    <scope>NUCLEOTIDE SEQUENCE [LARGE SCALE GENOMIC DNA]</scope>
    <source>
        <strain evidence="2">DSM122</strain>
    </source>
</reference>
<evidence type="ECO:0000313" key="2">
    <source>
        <dbReference type="Proteomes" id="UP000033220"/>
    </source>
</evidence>